<dbReference type="GO" id="GO:0046872">
    <property type="term" value="F:metal ion binding"/>
    <property type="evidence" value="ECO:0007669"/>
    <property type="project" value="InterPro"/>
</dbReference>
<dbReference type="Gene3D" id="3.30.70.100">
    <property type="match status" value="1"/>
</dbReference>
<feature type="domain" description="HMA" evidence="1">
    <location>
        <begin position="5"/>
        <end position="70"/>
    </location>
</feature>
<reference evidence="4 5" key="2">
    <citation type="submission" date="2016-10" db="EMBL/GenBank/DDBJ databases">
        <authorList>
            <person name="Varghese N."/>
            <person name="Submissions S."/>
        </authorList>
    </citation>
    <scope>NUCLEOTIDE SEQUENCE [LARGE SCALE GENOMIC DNA]</scope>
    <source>
        <strain evidence="2 5">CDM_1</strain>
        <strain evidence="4">CDM_6</strain>
    </source>
</reference>
<dbReference type="OrthoDB" id="44171at2157"/>
<dbReference type="InterPro" id="IPR006121">
    <property type="entry name" value="HMA_dom"/>
</dbReference>
<dbReference type="EMBL" id="FMZP01000001">
    <property type="protein sequence ID" value="SDC03113.1"/>
    <property type="molecule type" value="Genomic_DNA"/>
</dbReference>
<dbReference type="Proteomes" id="UP000324021">
    <property type="component" value="Unassembled WGS sequence"/>
</dbReference>
<dbReference type="PROSITE" id="PS50846">
    <property type="entry name" value="HMA_2"/>
    <property type="match status" value="1"/>
</dbReference>
<evidence type="ECO:0000313" key="2">
    <source>
        <dbReference type="EMBL" id="SDC03113.1"/>
    </source>
</evidence>
<organism evidence="3 4">
    <name type="scientific">Natrinema hispanicum</name>
    <dbReference type="NCBI Taxonomy" id="392421"/>
    <lineage>
        <taxon>Archaea</taxon>
        <taxon>Methanobacteriati</taxon>
        <taxon>Methanobacteriota</taxon>
        <taxon>Stenosarchaea group</taxon>
        <taxon>Halobacteria</taxon>
        <taxon>Halobacteriales</taxon>
        <taxon>Natrialbaceae</taxon>
        <taxon>Natrinema</taxon>
    </lineage>
</organism>
<dbReference type="EMBL" id="FOIC01000002">
    <property type="protein sequence ID" value="SES86972.1"/>
    <property type="molecule type" value="Genomic_DNA"/>
</dbReference>
<evidence type="ECO:0000313" key="4">
    <source>
        <dbReference type="Proteomes" id="UP000199320"/>
    </source>
</evidence>
<name>A0A1H9ZZ57_9EURY</name>
<evidence type="ECO:0000259" key="1">
    <source>
        <dbReference type="PROSITE" id="PS50846"/>
    </source>
</evidence>
<dbReference type="Proteomes" id="UP000199320">
    <property type="component" value="Unassembled WGS sequence"/>
</dbReference>
<dbReference type="SUPFAM" id="SSF55008">
    <property type="entry name" value="HMA, heavy metal-associated domain"/>
    <property type="match status" value="1"/>
</dbReference>
<evidence type="ECO:0000313" key="3">
    <source>
        <dbReference type="EMBL" id="SES86972.1"/>
    </source>
</evidence>
<dbReference type="Pfam" id="PF00403">
    <property type="entry name" value="HMA"/>
    <property type="match status" value="1"/>
</dbReference>
<dbReference type="CDD" id="cd00371">
    <property type="entry name" value="HMA"/>
    <property type="match status" value="1"/>
</dbReference>
<dbReference type="RefSeq" id="WP_092929768.1">
    <property type="nucleotide sequence ID" value="NZ_FMZP01000001.1"/>
</dbReference>
<dbReference type="InterPro" id="IPR036163">
    <property type="entry name" value="HMA_dom_sf"/>
</dbReference>
<evidence type="ECO:0000313" key="5">
    <source>
        <dbReference type="Proteomes" id="UP000324021"/>
    </source>
</evidence>
<proteinExistence type="predicted"/>
<reference evidence="3" key="1">
    <citation type="submission" date="2016-10" db="EMBL/GenBank/DDBJ databases">
        <authorList>
            <person name="de Groot N.N."/>
        </authorList>
    </citation>
    <scope>NUCLEOTIDE SEQUENCE [LARGE SCALE GENOMIC DNA]</scope>
    <source>
        <strain evidence="3">CDM_6</strain>
    </source>
</reference>
<keyword evidence="4" id="KW-1185">Reference proteome</keyword>
<gene>
    <name evidence="3" type="ORF">SAMN04488694_102165</name>
    <name evidence="2" type="ORF">SAMN05192552_1001184</name>
</gene>
<protein>
    <submittedName>
        <fullName evidence="2">Copper chaperone CopZ</fullName>
    </submittedName>
    <submittedName>
        <fullName evidence="3">Heavy-metal-associated domain-containing protein</fullName>
    </submittedName>
</protein>
<dbReference type="AlphaFoldDB" id="A0A1H9ZZ57"/>
<accession>A0A1H9ZZ57</accession>
<sequence>MATAKVHQIQVSDMMCNGCEDTIQHELRHADGVTRVSANHIEGTVEIEGDDRLDLPKLVDTINDLGFTAT</sequence>